<dbReference type="InterPro" id="IPR000719">
    <property type="entry name" value="Prot_kinase_dom"/>
</dbReference>
<dbReference type="SUPFAM" id="SSF56112">
    <property type="entry name" value="Protein kinase-like (PK-like)"/>
    <property type="match status" value="1"/>
</dbReference>
<dbReference type="eggNOG" id="KOG0671">
    <property type="taxonomic scope" value="Eukaryota"/>
</dbReference>
<dbReference type="Gene3D" id="1.10.510.10">
    <property type="entry name" value="Transferase(Phosphotransferase) domain 1"/>
    <property type="match status" value="3"/>
</dbReference>
<dbReference type="InterPro" id="IPR008271">
    <property type="entry name" value="Ser/Thr_kinase_AS"/>
</dbReference>
<evidence type="ECO:0000256" key="1">
    <source>
        <dbReference type="ARBA" id="ARBA00022527"/>
    </source>
</evidence>
<organism evidence="8 9">
    <name type="scientific">Plasmodium cynomolgi (strain B)</name>
    <dbReference type="NCBI Taxonomy" id="1120755"/>
    <lineage>
        <taxon>Eukaryota</taxon>
        <taxon>Sar</taxon>
        <taxon>Alveolata</taxon>
        <taxon>Apicomplexa</taxon>
        <taxon>Aconoidasida</taxon>
        <taxon>Haemosporida</taxon>
        <taxon>Plasmodiidae</taxon>
        <taxon>Plasmodium</taxon>
        <taxon>Plasmodium (Plasmodium)</taxon>
    </lineage>
</organism>
<dbReference type="OMA" id="IMINMKR"/>
<feature type="compositionally biased region" description="Acidic residues" evidence="6">
    <location>
        <begin position="297"/>
        <end position="315"/>
    </location>
</feature>
<feature type="region of interest" description="Disordered" evidence="6">
    <location>
        <begin position="639"/>
        <end position="662"/>
    </location>
</feature>
<feature type="compositionally biased region" description="Basic and acidic residues" evidence="6">
    <location>
        <begin position="712"/>
        <end position="726"/>
    </location>
</feature>
<dbReference type="PhylomeDB" id="K6UED4"/>
<keyword evidence="4 8" id="KW-0418">Kinase</keyword>
<dbReference type="Pfam" id="PF00069">
    <property type="entry name" value="Pkinase"/>
    <property type="match status" value="2"/>
</dbReference>
<dbReference type="GO" id="GO:0004674">
    <property type="term" value="F:protein serine/threonine kinase activity"/>
    <property type="evidence" value="ECO:0007669"/>
    <property type="project" value="UniProtKB-KW"/>
</dbReference>
<gene>
    <name evidence="8" type="ORF">PCYB_127210</name>
</gene>
<dbReference type="EMBL" id="DF157104">
    <property type="protein sequence ID" value="GAB68156.1"/>
    <property type="molecule type" value="Genomic_DNA"/>
</dbReference>
<feature type="region of interest" description="Disordered" evidence="6">
    <location>
        <begin position="294"/>
        <end position="320"/>
    </location>
</feature>
<feature type="compositionally biased region" description="Polar residues" evidence="6">
    <location>
        <begin position="469"/>
        <end position="482"/>
    </location>
</feature>
<protein>
    <submittedName>
        <fullName evidence="8">Serine/threonine protein kinase</fullName>
    </submittedName>
</protein>
<dbReference type="PANTHER" id="PTHR24058">
    <property type="entry name" value="DUAL SPECIFICITY PROTEIN KINASE"/>
    <property type="match status" value="1"/>
</dbReference>
<dbReference type="Proteomes" id="UP000006319">
    <property type="component" value="Chromosome 12"/>
</dbReference>
<dbReference type="VEuPathDB" id="PlasmoDB:PCYB_127210"/>
<keyword evidence="5" id="KW-0067">ATP-binding</keyword>
<evidence type="ECO:0000256" key="4">
    <source>
        <dbReference type="ARBA" id="ARBA00022777"/>
    </source>
</evidence>
<keyword evidence="1 8" id="KW-0723">Serine/threonine-protein kinase</keyword>
<dbReference type="SMART" id="SM00220">
    <property type="entry name" value="S_TKc"/>
    <property type="match status" value="1"/>
</dbReference>
<evidence type="ECO:0000259" key="7">
    <source>
        <dbReference type="PROSITE" id="PS50011"/>
    </source>
</evidence>
<sequence length="1327" mass="151398">MLNKEDYLISLFDVVEGFNNYCTLYKKKHCSSFIFSSKVLKQNERSKDTHDFKKAFSGFVSKIEFLHFHIVEKGSPYENVQSACVGRGDCKSEEPRGEMRRKEKNDRCGEQAKNGLPQNGFPQNGFPQNGLPQIGLPQNGSPPNGSPQNESAHNDTHSSSEVKQHDGGENKLDERAESGKDHDTEKTNEEDYKNISGQTNCFDIHDSDFSDTDDSPNSTDLCDENRDLILSQRNETLIRYVAGLDYALNVRRVSKELLIEEIKEFFKVHNSNVRLSEYSSFLSDETMIMLKRRTQNDDDADGGGDDNGGDGDDGGDGNNNVYDYDDGGYLNVERKYLHKCKNRTFFFSIPGNYFFIKNYDDQSRDTFSTSNYTNYERSLNGITLYTLSNNSSSINGNNCNLYTDNVRSRNDSYNKFSSPTFGMEVERQMSPNFGTMEEENKSAHGASNEFEKSSYQPNEERDNACLTPNLKSSPRNENNIKLNKSERFIPEKENHVSDSSPNSSDSYKNYDGIGKSATNKSEKHHTYEIDTVQREKNNLNSNTSDFYQSISDFYKSKENGNNSCEEGSSTCMKNSSLFLNSNETSVQTNNKSYQENEKNIISLFFDDELSSAITINNESSLSKGVDSCSRHLLHDKDIPDVDGGKFEQSDKDVPSEENHHAGVEQAVKYERDESKWLDEYCEGDYNMFRSKQIKKKKELTLGWSNGIPNGEETEKGSPEEEQKNVKTDRVTICHKGSHNGSNRDSNLTRVDQNCCDHTYNAINLRIIYETNKSELNSKGEIHFFPGQLILNKYKVVKILSKTKFSTTLKCLNVLYRKGKGGGDVHRVDNCTQSYPRKCSVGHTSHSLVFNNSTILEDSTGERTARKKLQEGQEKCISNNESPFGAKTERDKNYKYVCLKVMKNGKSFLDQGLFELIVLNMLSNESSDSQKNENGNTHTNKNIIQLYDYFYFKEHLIIVTEYMQSDLYNYFIKKGKIGTLGQLQILAKNLLEGLAFIHSKNLIHCDLKPENIMINMKRGKKKLKGVDKGERLEKGFDSGLVTLGSTHRSNPSAHNDVFVSEKEKFCFAASLKDKPSSSGSSYSSSTNKAVAKTHIFSSEKFGKIKIIDFNSSIYESDKLEMYIQTRSYRSPEVLLQQNYDKKIDIWSLGCILFEFLTKKILFDHQNIYRFIYSIASYIGPFPFYMIKGCRIPYLFTKHGLIILRKMSVDKSYGNSVKEEPLDEVDDEPVLFNSKDFFRLNKKESHTNDLLKGTHANQGSQNASKGRKEFYYDVCYPSDNLLKRNFQIEDTLFLDFLLSLLQIDPCKRPTSDEALKHPWLKPNIYHDGL</sequence>
<dbReference type="GO" id="GO:0005524">
    <property type="term" value="F:ATP binding"/>
    <property type="evidence" value="ECO:0007669"/>
    <property type="project" value="UniProtKB-KW"/>
</dbReference>
<keyword evidence="3" id="KW-0547">Nucleotide-binding</keyword>
<proteinExistence type="predicted"/>
<evidence type="ECO:0000256" key="3">
    <source>
        <dbReference type="ARBA" id="ARBA00022741"/>
    </source>
</evidence>
<evidence type="ECO:0000313" key="8">
    <source>
        <dbReference type="EMBL" id="GAB68156.1"/>
    </source>
</evidence>
<feature type="domain" description="Protein kinase" evidence="7">
    <location>
        <begin position="793"/>
        <end position="1318"/>
    </location>
</feature>
<evidence type="ECO:0000313" key="9">
    <source>
        <dbReference type="Proteomes" id="UP000006319"/>
    </source>
</evidence>
<dbReference type="Gene3D" id="3.30.200.20">
    <property type="entry name" value="Phosphorylase Kinase, domain 1"/>
    <property type="match status" value="1"/>
</dbReference>
<dbReference type="PANTHER" id="PTHR24058:SF124">
    <property type="entry name" value="PROTEIN KINASE SUPERFAMILY PROTEIN"/>
    <property type="match status" value="1"/>
</dbReference>
<evidence type="ECO:0000256" key="2">
    <source>
        <dbReference type="ARBA" id="ARBA00022679"/>
    </source>
</evidence>
<reference evidence="8 9" key="1">
    <citation type="journal article" date="2012" name="Nat. Genet.">
        <title>Plasmodium cynomolgi genome sequences provide insight into Plasmodium vivax and the monkey malaria clade.</title>
        <authorList>
            <person name="Tachibana S."/>
            <person name="Sullivan S.A."/>
            <person name="Kawai S."/>
            <person name="Nakamura S."/>
            <person name="Kim H.R."/>
            <person name="Goto N."/>
            <person name="Arisue N."/>
            <person name="Palacpac N.M.Q."/>
            <person name="Honma H."/>
            <person name="Yagi M."/>
            <person name="Tougan T."/>
            <person name="Katakai Y."/>
            <person name="Kaneko O."/>
            <person name="Mita T."/>
            <person name="Kita K."/>
            <person name="Yasutomi Y."/>
            <person name="Sutton P.L."/>
            <person name="Shakhbatyan R."/>
            <person name="Horii T."/>
            <person name="Yasunaga T."/>
            <person name="Barnwell J.W."/>
            <person name="Escalante A.A."/>
            <person name="Carlton J.M."/>
            <person name="Tanabe K."/>
        </authorList>
    </citation>
    <scope>NUCLEOTIDE SEQUENCE [LARGE SCALE GENOMIC DNA]</scope>
    <source>
        <strain evidence="8 9">B</strain>
    </source>
</reference>
<keyword evidence="2" id="KW-0808">Transferase</keyword>
<dbReference type="OrthoDB" id="9332038at2759"/>
<feature type="compositionally biased region" description="Polar residues" evidence="6">
    <location>
        <begin position="116"/>
        <end position="151"/>
    </location>
</feature>
<feature type="region of interest" description="Disordered" evidence="6">
    <location>
        <begin position="87"/>
        <end position="200"/>
    </location>
</feature>
<dbReference type="GeneID" id="14694529"/>
<feature type="region of interest" description="Disordered" evidence="6">
    <location>
        <begin position="435"/>
        <end position="525"/>
    </location>
</feature>
<dbReference type="RefSeq" id="XP_004224103.1">
    <property type="nucleotide sequence ID" value="XM_004224055.1"/>
</dbReference>
<feature type="compositionally biased region" description="Basic and acidic residues" evidence="6">
    <location>
        <begin position="152"/>
        <end position="193"/>
    </location>
</feature>
<evidence type="ECO:0000256" key="6">
    <source>
        <dbReference type="SAM" id="MobiDB-lite"/>
    </source>
</evidence>
<dbReference type="FunFam" id="1.10.510.10:FF:000812">
    <property type="entry name" value="CMGC/DYRK protein kinase"/>
    <property type="match status" value="1"/>
</dbReference>
<dbReference type="PROSITE" id="PS50011">
    <property type="entry name" value="PROTEIN_KINASE_DOM"/>
    <property type="match status" value="1"/>
</dbReference>
<feature type="compositionally biased region" description="Basic and acidic residues" evidence="6">
    <location>
        <begin position="483"/>
        <end position="496"/>
    </location>
</feature>
<evidence type="ECO:0000256" key="5">
    <source>
        <dbReference type="ARBA" id="ARBA00022840"/>
    </source>
</evidence>
<dbReference type="InterPro" id="IPR011009">
    <property type="entry name" value="Kinase-like_dom_sf"/>
</dbReference>
<keyword evidence="9" id="KW-1185">Reference proteome</keyword>
<dbReference type="KEGG" id="pcy:PCYB_127210"/>
<dbReference type="InterPro" id="IPR050494">
    <property type="entry name" value="Ser_Thr_dual-spec_kinase"/>
</dbReference>
<feature type="region of interest" description="Disordered" evidence="6">
    <location>
        <begin position="705"/>
        <end position="726"/>
    </location>
</feature>
<feature type="compositionally biased region" description="Basic and acidic residues" evidence="6">
    <location>
        <begin position="88"/>
        <end position="110"/>
    </location>
</feature>
<name>K6UED4_PLACD</name>
<feature type="compositionally biased region" description="Low complexity" evidence="6">
    <location>
        <begin position="497"/>
        <end position="506"/>
    </location>
</feature>
<accession>K6UED4</accession>
<dbReference type="PROSITE" id="PS00108">
    <property type="entry name" value="PROTEIN_KINASE_ST"/>
    <property type="match status" value="1"/>
</dbReference>